<keyword evidence="3" id="KW-1185">Reference proteome</keyword>
<name>A0ABU6QHR6_9FABA</name>
<reference evidence="2 3" key="1">
    <citation type="journal article" date="2023" name="Plants (Basel)">
        <title>Bridging the Gap: Combining Genomics and Transcriptomics Approaches to Understand Stylosanthes scabra, an Orphan Legume from the Brazilian Caatinga.</title>
        <authorList>
            <person name="Ferreira-Neto J.R.C."/>
            <person name="da Silva M.D."/>
            <person name="Binneck E."/>
            <person name="de Melo N.F."/>
            <person name="da Silva R.H."/>
            <person name="de Melo A.L.T.M."/>
            <person name="Pandolfi V."/>
            <person name="Bustamante F.O."/>
            <person name="Brasileiro-Vidal A.C."/>
            <person name="Benko-Iseppon A.M."/>
        </authorList>
    </citation>
    <scope>NUCLEOTIDE SEQUENCE [LARGE SCALE GENOMIC DNA]</scope>
    <source>
        <tissue evidence="2">Leaves</tissue>
    </source>
</reference>
<feature type="compositionally biased region" description="Basic and acidic residues" evidence="1">
    <location>
        <begin position="59"/>
        <end position="83"/>
    </location>
</feature>
<sequence>MITPSRTPLKGGTRKIEKRLKEKTRKKGLLQEQWQSNTGERLAVTNSKSGSGRARGRRLGADGHNEGEREDEKQDKEMVVEIK</sequence>
<proteinExistence type="predicted"/>
<feature type="region of interest" description="Disordered" evidence="1">
    <location>
        <begin position="1"/>
        <end position="83"/>
    </location>
</feature>
<evidence type="ECO:0000313" key="3">
    <source>
        <dbReference type="Proteomes" id="UP001341840"/>
    </source>
</evidence>
<gene>
    <name evidence="2" type="ORF">PIB30_052669</name>
</gene>
<feature type="compositionally biased region" description="Basic residues" evidence="1">
    <location>
        <begin position="12"/>
        <end position="28"/>
    </location>
</feature>
<protein>
    <submittedName>
        <fullName evidence="2">Uncharacterized protein</fullName>
    </submittedName>
</protein>
<evidence type="ECO:0000313" key="2">
    <source>
        <dbReference type="EMBL" id="MED6111481.1"/>
    </source>
</evidence>
<dbReference type="Proteomes" id="UP001341840">
    <property type="component" value="Unassembled WGS sequence"/>
</dbReference>
<evidence type="ECO:0000256" key="1">
    <source>
        <dbReference type="SAM" id="MobiDB-lite"/>
    </source>
</evidence>
<comment type="caution">
    <text evidence="2">The sequence shown here is derived from an EMBL/GenBank/DDBJ whole genome shotgun (WGS) entry which is preliminary data.</text>
</comment>
<organism evidence="2 3">
    <name type="scientific">Stylosanthes scabra</name>
    <dbReference type="NCBI Taxonomy" id="79078"/>
    <lineage>
        <taxon>Eukaryota</taxon>
        <taxon>Viridiplantae</taxon>
        <taxon>Streptophyta</taxon>
        <taxon>Embryophyta</taxon>
        <taxon>Tracheophyta</taxon>
        <taxon>Spermatophyta</taxon>
        <taxon>Magnoliopsida</taxon>
        <taxon>eudicotyledons</taxon>
        <taxon>Gunneridae</taxon>
        <taxon>Pentapetalae</taxon>
        <taxon>rosids</taxon>
        <taxon>fabids</taxon>
        <taxon>Fabales</taxon>
        <taxon>Fabaceae</taxon>
        <taxon>Papilionoideae</taxon>
        <taxon>50 kb inversion clade</taxon>
        <taxon>dalbergioids sensu lato</taxon>
        <taxon>Dalbergieae</taxon>
        <taxon>Pterocarpus clade</taxon>
        <taxon>Stylosanthes</taxon>
    </lineage>
</organism>
<feature type="compositionally biased region" description="Polar residues" evidence="1">
    <location>
        <begin position="32"/>
        <end position="48"/>
    </location>
</feature>
<dbReference type="EMBL" id="JASCZI010000384">
    <property type="protein sequence ID" value="MED6111481.1"/>
    <property type="molecule type" value="Genomic_DNA"/>
</dbReference>
<accession>A0ABU6QHR6</accession>